<dbReference type="Proteomes" id="UP000217768">
    <property type="component" value="Unassembled WGS sequence"/>
</dbReference>
<proteinExistence type="predicted"/>
<organism evidence="1 2">
    <name type="scientific">Mycobacterium avium</name>
    <dbReference type="NCBI Taxonomy" id="1764"/>
    <lineage>
        <taxon>Bacteria</taxon>
        <taxon>Bacillati</taxon>
        <taxon>Actinomycetota</taxon>
        <taxon>Actinomycetes</taxon>
        <taxon>Mycobacteriales</taxon>
        <taxon>Mycobacteriaceae</taxon>
        <taxon>Mycobacterium</taxon>
        <taxon>Mycobacterium avium complex (MAC)</taxon>
    </lineage>
</organism>
<protein>
    <submittedName>
        <fullName evidence="1">Uncharacterized protein</fullName>
    </submittedName>
</protein>
<comment type="caution">
    <text evidence="1">The sequence shown here is derived from an EMBL/GenBank/DDBJ whole genome shotgun (WGS) entry which is preliminary data.</text>
</comment>
<name>A0A2A2ZBF9_MYCAV</name>
<dbReference type="AlphaFoldDB" id="A0A2A2ZBF9"/>
<evidence type="ECO:0000313" key="1">
    <source>
        <dbReference type="EMBL" id="PBA23806.1"/>
    </source>
</evidence>
<evidence type="ECO:0000313" key="2">
    <source>
        <dbReference type="Proteomes" id="UP000217768"/>
    </source>
</evidence>
<sequence length="146" mass="16290">MNSFEDMSVESLLARVRAARVHRDWLNTGRRRGPLRYLTVVEKDSAGASQILAYLPMADERDQLAAFEFPGHVVVRSERMYAVEKIAADGVSVEESRFVSPEQAAMFLLEVADLDISEDLLREGGLSEFLAYFRANPIAKPALTNA</sequence>
<reference evidence="1 2" key="1">
    <citation type="submission" date="2017-08" db="EMBL/GenBank/DDBJ databases">
        <title>Phylogenetic analysis of Mycobacterium avium complex whole genomes.</title>
        <authorList>
            <person name="Caverly L.J."/>
            <person name="Spilker T."/>
            <person name="Lipuma J."/>
        </authorList>
    </citation>
    <scope>NUCLEOTIDE SEQUENCE [LARGE SCALE GENOMIC DNA]</scope>
    <source>
        <strain evidence="1 2">FLAC0165</strain>
    </source>
</reference>
<accession>A0A2A2ZBF9</accession>
<dbReference type="EMBL" id="NSFD01000055">
    <property type="protein sequence ID" value="PBA23806.1"/>
    <property type="molecule type" value="Genomic_DNA"/>
</dbReference>
<gene>
    <name evidence="1" type="ORF">CKJ66_26490</name>
</gene>